<dbReference type="AlphaFoldDB" id="A0A812QIH5"/>
<evidence type="ECO:0000313" key="1">
    <source>
        <dbReference type="EMBL" id="CAE7377664.1"/>
    </source>
</evidence>
<reference evidence="1" key="1">
    <citation type="submission" date="2021-02" db="EMBL/GenBank/DDBJ databases">
        <authorList>
            <person name="Dougan E. K."/>
            <person name="Rhodes N."/>
            <person name="Thang M."/>
            <person name="Chan C."/>
        </authorList>
    </citation>
    <scope>NUCLEOTIDE SEQUENCE</scope>
</reference>
<evidence type="ECO:0000313" key="2">
    <source>
        <dbReference type="Proteomes" id="UP000601435"/>
    </source>
</evidence>
<sequence>MAAAVLSVLPALWKLPAKGVVRPAWTLQAGRTWTARTVSKQSVVTPRTMVSLPTKLAASAVVDSGPPRPSPIMLRRQCFMQPRSLVSQFHGLPSTTPSMRTASSWSTAWLSMAPRAVYRSLRRLARWAAASSRLSAFLAPSSPIRQALCRPPRR</sequence>
<name>A0A812QIH5_9DINO</name>
<dbReference type="EMBL" id="CAJNJA010016264">
    <property type="protein sequence ID" value="CAE7377664.1"/>
    <property type="molecule type" value="Genomic_DNA"/>
</dbReference>
<comment type="caution">
    <text evidence="1">The sequence shown here is derived from an EMBL/GenBank/DDBJ whole genome shotgun (WGS) entry which is preliminary data.</text>
</comment>
<accession>A0A812QIH5</accession>
<protein>
    <submittedName>
        <fullName evidence="1">Uncharacterized protein</fullName>
    </submittedName>
</protein>
<gene>
    <name evidence="1" type="ORF">SNEC2469_LOCUS10195</name>
</gene>
<organism evidence="1 2">
    <name type="scientific">Symbiodinium necroappetens</name>
    <dbReference type="NCBI Taxonomy" id="1628268"/>
    <lineage>
        <taxon>Eukaryota</taxon>
        <taxon>Sar</taxon>
        <taxon>Alveolata</taxon>
        <taxon>Dinophyceae</taxon>
        <taxon>Suessiales</taxon>
        <taxon>Symbiodiniaceae</taxon>
        <taxon>Symbiodinium</taxon>
    </lineage>
</organism>
<dbReference type="Proteomes" id="UP000601435">
    <property type="component" value="Unassembled WGS sequence"/>
</dbReference>
<proteinExistence type="predicted"/>
<keyword evidence="2" id="KW-1185">Reference proteome</keyword>